<dbReference type="CDD" id="cd23794">
    <property type="entry name" value="UBCc_UBE2F_UBE2M"/>
    <property type="match status" value="1"/>
</dbReference>
<evidence type="ECO:0000259" key="5">
    <source>
        <dbReference type="PROSITE" id="PS50127"/>
    </source>
</evidence>
<dbReference type="PANTHER" id="PTHR24067">
    <property type="entry name" value="UBIQUITIN-CONJUGATING ENZYME E2"/>
    <property type="match status" value="1"/>
</dbReference>
<evidence type="ECO:0000256" key="3">
    <source>
        <dbReference type="PROSITE-ProRule" id="PRU10133"/>
    </source>
</evidence>
<dbReference type="RefSeq" id="XP_001388416.1">
    <property type="nucleotide sequence ID" value="XM_001388379.1"/>
</dbReference>
<dbReference type="PROSITE" id="PS50127">
    <property type="entry name" value="UBC_2"/>
    <property type="match status" value="1"/>
</dbReference>
<name>A3FQP7_CRYPI</name>
<keyword evidence="1" id="KW-0808">Transferase</keyword>
<feature type="active site" description="Glycyl thioester intermediate" evidence="3">
    <location>
        <position position="133"/>
    </location>
</feature>
<evidence type="ECO:0000256" key="4">
    <source>
        <dbReference type="RuleBase" id="RU362109"/>
    </source>
</evidence>
<organism evidence="6 7">
    <name type="scientific">Cryptosporidium parvum (strain Iowa II)</name>
    <dbReference type="NCBI Taxonomy" id="353152"/>
    <lineage>
        <taxon>Eukaryota</taxon>
        <taxon>Sar</taxon>
        <taxon>Alveolata</taxon>
        <taxon>Apicomplexa</taxon>
        <taxon>Conoidasida</taxon>
        <taxon>Coccidia</taxon>
        <taxon>Eucoccidiorida</taxon>
        <taxon>Eimeriorina</taxon>
        <taxon>Cryptosporidiidae</taxon>
        <taxon>Cryptosporidium</taxon>
    </lineage>
</organism>
<dbReference type="Pfam" id="PF00179">
    <property type="entry name" value="UQ_con"/>
    <property type="match status" value="1"/>
</dbReference>
<evidence type="ECO:0000256" key="1">
    <source>
        <dbReference type="ARBA" id="ARBA00022679"/>
    </source>
</evidence>
<dbReference type="SMART" id="SM00212">
    <property type="entry name" value="UBCc"/>
    <property type="match status" value="1"/>
</dbReference>
<gene>
    <name evidence="6" type="ORF">cgd8_220</name>
</gene>
<dbReference type="OrthoDB" id="10249039at2759"/>
<sequence>MLSLINSGYIYINSIYYRPKFSLKAKTNMDVSLLRLRKEFEDVGLPEFCKVKFNTETALDNDTIENLCDTSKLDLDNISNCFVVVLQPKEGIWTDKTLQFIIRVPKEYPFKPPKVKCLSKILHPNIDKLGHVCINIIREDWKPTLTISIVICGLLNLLIEPSNSDPFNEFASILFESNLSLFKSINRSLY</sequence>
<dbReference type="Proteomes" id="UP000006726">
    <property type="component" value="Chromosome 8"/>
</dbReference>
<evidence type="ECO:0000256" key="2">
    <source>
        <dbReference type="ARBA" id="ARBA00022786"/>
    </source>
</evidence>
<dbReference type="KEGG" id="cpv:cgd8_220"/>
<dbReference type="FunCoup" id="A3FQP7">
    <property type="interactions" value="370"/>
</dbReference>
<dbReference type="PROSITE" id="PS00183">
    <property type="entry name" value="UBC_1"/>
    <property type="match status" value="1"/>
</dbReference>
<dbReference type="EMBL" id="AAEE01000011">
    <property type="protein sequence ID" value="EAZ51221.1"/>
    <property type="molecule type" value="Genomic_DNA"/>
</dbReference>
<proteinExistence type="inferred from homology"/>
<dbReference type="STRING" id="353152.A3FQP7"/>
<dbReference type="InterPro" id="IPR016135">
    <property type="entry name" value="UBQ-conjugating_enzyme/RWD"/>
</dbReference>
<dbReference type="Gene3D" id="3.10.110.10">
    <property type="entry name" value="Ubiquitin Conjugating Enzyme"/>
    <property type="match status" value="1"/>
</dbReference>
<dbReference type="AlphaFoldDB" id="A3FQP7"/>
<reference evidence="6 7" key="1">
    <citation type="journal article" date="2004" name="Science">
        <title>Complete genome sequence of the apicomplexan, Cryptosporidium parvum.</title>
        <authorList>
            <person name="Abrahamsen M.S."/>
            <person name="Templeton T.J."/>
            <person name="Enomoto S."/>
            <person name="Abrahante J.E."/>
            <person name="Zhu G."/>
            <person name="Lancto C.A."/>
            <person name="Deng M."/>
            <person name="Liu C."/>
            <person name="Widmer G."/>
            <person name="Tzipori S."/>
            <person name="Buck G.A."/>
            <person name="Xu P."/>
            <person name="Bankier A.T."/>
            <person name="Dear P.H."/>
            <person name="Konfortov B.A."/>
            <person name="Spriggs H.F."/>
            <person name="Iyer L."/>
            <person name="Anantharaman V."/>
            <person name="Aravind L."/>
            <person name="Kapur V."/>
        </authorList>
    </citation>
    <scope>NUCLEOTIDE SEQUENCE [LARGE SCALE GENOMIC DNA]</scope>
    <source>
        <strain evidence="7">Iowa II</strain>
    </source>
</reference>
<keyword evidence="2 4" id="KW-0833">Ubl conjugation pathway</keyword>
<dbReference type="InParanoid" id="A3FQP7"/>
<dbReference type="GO" id="GO:0016740">
    <property type="term" value="F:transferase activity"/>
    <property type="evidence" value="ECO:0007669"/>
    <property type="project" value="UniProtKB-KW"/>
</dbReference>
<dbReference type="InterPro" id="IPR000608">
    <property type="entry name" value="UBC"/>
</dbReference>
<keyword evidence="7" id="KW-1185">Reference proteome</keyword>
<accession>A3FQP7</accession>
<protein>
    <submittedName>
        <fullName evidence="6">Ubiquitin-conjugating enzyme e2</fullName>
    </submittedName>
</protein>
<evidence type="ECO:0000313" key="6">
    <source>
        <dbReference type="EMBL" id="EAZ51221.1"/>
    </source>
</evidence>
<dbReference type="InterPro" id="IPR023313">
    <property type="entry name" value="UBQ-conjugating_AS"/>
</dbReference>
<evidence type="ECO:0000313" key="7">
    <source>
        <dbReference type="Proteomes" id="UP000006726"/>
    </source>
</evidence>
<keyword evidence="4" id="KW-0547">Nucleotide-binding</keyword>
<keyword evidence="4" id="KW-0067">ATP-binding</keyword>
<dbReference type="SUPFAM" id="SSF54495">
    <property type="entry name" value="UBC-like"/>
    <property type="match status" value="1"/>
</dbReference>
<comment type="similarity">
    <text evidence="4">Belongs to the ubiquitin-conjugating enzyme family.</text>
</comment>
<comment type="caution">
    <text evidence="6">The sequence shown here is derived from an EMBL/GenBank/DDBJ whole genome shotgun (WGS) entry which is preliminary data.</text>
</comment>
<dbReference type="GO" id="GO:0005524">
    <property type="term" value="F:ATP binding"/>
    <property type="evidence" value="ECO:0007669"/>
    <property type="project" value="UniProtKB-UniRule"/>
</dbReference>
<feature type="domain" description="UBC core" evidence="5">
    <location>
        <begin position="31"/>
        <end position="190"/>
    </location>
</feature>
<dbReference type="GeneID" id="3372479"/>
<dbReference type="InterPro" id="IPR050113">
    <property type="entry name" value="Ub_conjugating_enzyme"/>
</dbReference>